<comment type="caution">
    <text evidence="1">The sequence shown here is derived from an EMBL/GenBank/DDBJ whole genome shotgun (WGS) entry which is preliminary data.</text>
</comment>
<gene>
    <name evidence="1" type="ORF">VF724_15385</name>
</gene>
<name>A0ABU5ZLH5_9BACL</name>
<dbReference type="Pfam" id="PF14198">
    <property type="entry name" value="TnpV"/>
    <property type="match status" value="1"/>
</dbReference>
<sequence length="146" mass="17115">MHNVRMRGNRFIPLQDPIPCRTMKLPYKKGRMNMELTYTPQGDYLLPNLTLSEAETTIGKYGMMRKTFLKTERKGMYAHLMLSEQLNRHLADIDRTAREQIDWTMQELLRLNPAPDKASDPLAWTGHMNNLKQQAEELILAELIYH</sequence>
<keyword evidence="2" id="KW-1185">Reference proteome</keyword>
<dbReference type="Proteomes" id="UP001310386">
    <property type="component" value="Unassembled WGS sequence"/>
</dbReference>
<organism evidence="1 2">
    <name type="scientific">Ferviditalea candida</name>
    <dbReference type="NCBI Taxonomy" id="3108399"/>
    <lineage>
        <taxon>Bacteria</taxon>
        <taxon>Bacillati</taxon>
        <taxon>Bacillota</taxon>
        <taxon>Bacilli</taxon>
        <taxon>Bacillales</taxon>
        <taxon>Paenibacillaceae</taxon>
        <taxon>Ferviditalea</taxon>
    </lineage>
</organism>
<evidence type="ECO:0000313" key="2">
    <source>
        <dbReference type="Proteomes" id="UP001310386"/>
    </source>
</evidence>
<protein>
    <submittedName>
        <fullName evidence="1">TnpV protein</fullName>
    </submittedName>
</protein>
<evidence type="ECO:0000313" key="1">
    <source>
        <dbReference type="EMBL" id="MEB3103038.1"/>
    </source>
</evidence>
<dbReference type="RefSeq" id="WP_371755162.1">
    <property type="nucleotide sequence ID" value="NZ_JAYJLD010000026.1"/>
</dbReference>
<reference evidence="1" key="1">
    <citation type="submission" date="2023-12" db="EMBL/GenBank/DDBJ databases">
        <title>Fervidustalea candida gen. nov., sp. nov., a novel member of the family Paenibacillaceae isolated from a geothermal area.</title>
        <authorList>
            <person name="Li W.-J."/>
            <person name="Jiao J.-Y."/>
            <person name="Chen Y."/>
        </authorList>
    </citation>
    <scope>NUCLEOTIDE SEQUENCE</scope>
    <source>
        <strain evidence="1">SYSU GA230002</strain>
    </source>
</reference>
<dbReference type="EMBL" id="JAYJLD010000026">
    <property type="protein sequence ID" value="MEB3103038.1"/>
    <property type="molecule type" value="Genomic_DNA"/>
</dbReference>
<proteinExistence type="predicted"/>
<dbReference type="InterPro" id="IPR026989">
    <property type="entry name" value="TnpV"/>
</dbReference>
<accession>A0ABU5ZLH5</accession>